<evidence type="ECO:0000313" key="3">
    <source>
        <dbReference type="EMBL" id="KAJ8784769.1"/>
    </source>
</evidence>
<dbReference type="Proteomes" id="UP001159641">
    <property type="component" value="Unassembled WGS sequence"/>
</dbReference>
<protein>
    <recommendedName>
        <fullName evidence="2">Olduvai domain-containing protein</fullName>
    </recommendedName>
</protein>
<dbReference type="InterPro" id="IPR010630">
    <property type="entry name" value="Olduvai_dom"/>
</dbReference>
<dbReference type="EMBL" id="JAIQCJ010002039">
    <property type="protein sequence ID" value="KAJ8784769.1"/>
    <property type="molecule type" value="Genomic_DNA"/>
</dbReference>
<dbReference type="AlphaFoldDB" id="A0AB34GZA6"/>
<comment type="similarity">
    <text evidence="1">Belongs to the NBPF family.</text>
</comment>
<dbReference type="PANTHER" id="PTHR14199">
    <property type="entry name" value="NEUROBLASTOMA BREAKPOINT FAMILY MEMBER 6-LIKE PROTEIN"/>
    <property type="match status" value="1"/>
</dbReference>
<dbReference type="SMART" id="SM01148">
    <property type="entry name" value="DUF1220"/>
    <property type="match status" value="2"/>
</dbReference>
<keyword evidence="4" id="KW-1185">Reference proteome</keyword>
<dbReference type="PANTHER" id="PTHR14199:SF38">
    <property type="entry name" value="NEUROBLASTOMA BREAKPOINT FAMILY MEMBER 6-LIKE PROTEIN"/>
    <property type="match status" value="1"/>
</dbReference>
<sequence length="353" mass="39143">MVENGVPWDSLLDEYYLIYSVLPGLSDSFWPYTSAAFISFEEVDVSYARDVTSEYSLSISSVDIMIKIRLYDRVLSTDIGWVRELCSLLHPGQAYGSGPKLDNGSKAGSHTVLEEEEDQELICSRQLARDEQQGKVEDSVLTNICCLIISPPDPTKLSMELLVIEENEVQQDSLDECDLAGSIGHHLSDSCTPYRSASFQSDKREVSSVLSVNGDWEDCHQRPLSFQGPGVQTSQAQLQKSTHMTNYLQLQLDQHFNCGHSKATLGLSSTIWGFTANPDSGSQGPLFLELGLDASIGMKNPPKLKGEVLAASKHECLVYSKINALSVLKQKIIQRKLLFSKWRLACRFPGLQA</sequence>
<feature type="domain" description="Olduvai" evidence="2">
    <location>
        <begin position="158"/>
        <end position="232"/>
    </location>
</feature>
<dbReference type="PROSITE" id="PS51316">
    <property type="entry name" value="ODV"/>
    <property type="match status" value="1"/>
</dbReference>
<organism evidence="3 4">
    <name type="scientific">Eschrichtius robustus</name>
    <name type="common">California gray whale</name>
    <name type="synonym">Eschrichtius gibbosus</name>
    <dbReference type="NCBI Taxonomy" id="9764"/>
    <lineage>
        <taxon>Eukaryota</taxon>
        <taxon>Metazoa</taxon>
        <taxon>Chordata</taxon>
        <taxon>Craniata</taxon>
        <taxon>Vertebrata</taxon>
        <taxon>Euteleostomi</taxon>
        <taxon>Mammalia</taxon>
        <taxon>Eutheria</taxon>
        <taxon>Laurasiatheria</taxon>
        <taxon>Artiodactyla</taxon>
        <taxon>Whippomorpha</taxon>
        <taxon>Cetacea</taxon>
        <taxon>Mysticeti</taxon>
        <taxon>Eschrichtiidae</taxon>
        <taxon>Eschrichtius</taxon>
    </lineage>
</organism>
<reference evidence="3 4" key="1">
    <citation type="submission" date="2022-11" db="EMBL/GenBank/DDBJ databases">
        <title>Whole genome sequence of Eschrichtius robustus ER-17-0199.</title>
        <authorList>
            <person name="Bruniche-Olsen A."/>
            <person name="Black A.N."/>
            <person name="Fields C.J."/>
            <person name="Walden K."/>
            <person name="Dewoody J.A."/>
        </authorList>
    </citation>
    <scope>NUCLEOTIDE SEQUENCE [LARGE SCALE GENOMIC DNA]</scope>
    <source>
        <strain evidence="3">ER-17-0199</strain>
        <tissue evidence="3">Blubber</tissue>
    </source>
</reference>
<evidence type="ECO:0000313" key="4">
    <source>
        <dbReference type="Proteomes" id="UP001159641"/>
    </source>
</evidence>
<proteinExistence type="inferred from homology"/>
<gene>
    <name evidence="3" type="ORF">J1605_007909</name>
</gene>
<evidence type="ECO:0000259" key="2">
    <source>
        <dbReference type="PROSITE" id="PS51316"/>
    </source>
</evidence>
<dbReference type="InterPro" id="IPR055306">
    <property type="entry name" value="NBPF"/>
</dbReference>
<evidence type="ECO:0000256" key="1">
    <source>
        <dbReference type="ARBA" id="ARBA00038417"/>
    </source>
</evidence>
<dbReference type="Pfam" id="PF06758">
    <property type="entry name" value="Olduvai"/>
    <property type="match status" value="2"/>
</dbReference>
<accession>A0AB34GZA6</accession>
<name>A0AB34GZA6_ESCRO</name>
<comment type="caution">
    <text evidence="3">The sequence shown here is derived from an EMBL/GenBank/DDBJ whole genome shotgun (WGS) entry which is preliminary data.</text>
</comment>